<reference evidence="2 3" key="1">
    <citation type="submission" date="2014-07" db="EMBL/GenBank/DDBJ databases">
        <title>Methanogenic archaea and the global carbon cycle.</title>
        <authorList>
            <person name="Henriksen J.R."/>
            <person name="Luke J."/>
            <person name="Reinhart S."/>
            <person name="Benedict M.N."/>
            <person name="Youngblut N.D."/>
            <person name="Metcalf M.E."/>
            <person name="Whitaker R.J."/>
            <person name="Metcalf W.W."/>
        </authorList>
    </citation>
    <scope>NUCLEOTIDE SEQUENCE [LARGE SCALE GENOMIC DNA]</scope>
    <source>
        <strain evidence="2 3">Z-7289</strain>
    </source>
</reference>
<dbReference type="HOGENOM" id="CLU_1387598_0_0_2"/>
<dbReference type="Proteomes" id="UP000033072">
    <property type="component" value="Chromosome"/>
</dbReference>
<evidence type="ECO:0000313" key="2">
    <source>
        <dbReference type="EMBL" id="AKB73370.1"/>
    </source>
</evidence>
<feature type="transmembrane region" description="Helical" evidence="1">
    <location>
        <begin position="133"/>
        <end position="156"/>
    </location>
</feature>
<keyword evidence="3" id="KW-1185">Reference proteome</keyword>
<gene>
    <name evidence="2" type="ORF">MSLAZ_0109</name>
</gene>
<name>A0A0E3WQS0_9EURY</name>
<dbReference type="KEGG" id="mls:MSLAZ_0109"/>
<evidence type="ECO:0000313" key="3">
    <source>
        <dbReference type="Proteomes" id="UP000033072"/>
    </source>
</evidence>
<sequence>MPPQSTILVSFVTDSLLGFMVIMQCSVFTDSVPLDFDGSITGISPPPMVNGTVTEKPLPKEFWSEAVERATMSAVDLSSAISFWTSLICDCSASVFHCGTYSVLTTASTVNMMLSSSIAAITVAPADSELKRLFLAFSLLLFVLVFIAGHRVIFLIKYFLLRHYFLNPVFEILSGKIHYFICKVMVVQKLSCKRSA</sequence>
<organism evidence="2 3">
    <name type="scientific">Methanosarcina lacustris Z-7289</name>
    <dbReference type="NCBI Taxonomy" id="1434111"/>
    <lineage>
        <taxon>Archaea</taxon>
        <taxon>Methanobacteriati</taxon>
        <taxon>Methanobacteriota</taxon>
        <taxon>Stenosarchaea group</taxon>
        <taxon>Methanomicrobia</taxon>
        <taxon>Methanosarcinales</taxon>
        <taxon>Methanosarcinaceae</taxon>
        <taxon>Methanosarcina</taxon>
    </lineage>
</organism>
<keyword evidence="1" id="KW-0812">Transmembrane</keyword>
<keyword evidence="1" id="KW-0472">Membrane</keyword>
<keyword evidence="1" id="KW-1133">Transmembrane helix</keyword>
<evidence type="ECO:0000256" key="1">
    <source>
        <dbReference type="SAM" id="Phobius"/>
    </source>
</evidence>
<dbReference type="EMBL" id="CP009515">
    <property type="protein sequence ID" value="AKB73370.1"/>
    <property type="molecule type" value="Genomic_DNA"/>
</dbReference>
<accession>A0A0E3WQS0</accession>
<feature type="transmembrane region" description="Helical" evidence="1">
    <location>
        <begin position="7"/>
        <end position="29"/>
    </location>
</feature>
<protein>
    <submittedName>
        <fullName evidence="2">Uncharacterized protein</fullName>
    </submittedName>
</protein>
<dbReference type="AlphaFoldDB" id="A0A0E3WQS0"/>
<proteinExistence type="predicted"/>